<sequence length="528" mass="58473">MEASDVVVESPYVKYSESHIESIYKYNTTKAHYVGSTVVVTPSEVTLAIKTERKVPKLGLMLIGWGGNNGSTVTAAVLANKHNISWNTKDGKREPDWYGSLIQSSTVTLGYNSNNEPVSVPLSKLLPMVNPNDIVLDGWDISSLNLAEAMERARVLDYDLQKQLVKYMKYMKPRPSIFCDEYIAPNQGDRADNVLNGSKWDQLHKIRADIRDCKEKNGVDKVIVLWTANTEKFSEILQGVNDTAENLLYSIKSNSPLVSPSTMFAVAAILEGCAFINGSPQNTFVPGCIELAEQYNVFIAGDDFKSGQTKLKSVLVDFLINAGIKPVSIVSYNHLGNNDGKNLSAPQQFKSKEVSKSNVVDDMIQSNPVLYKKGEKPDHCVVIKYVPYVGDSKRALDEYTSEILMGGHNTIVVHNTCEDSLLAAPIILDLVIIAELCQRIQFKVASEFNSEYFGFNSILSILGYLCKSPLVQEGTPVVNSLNRQRACIENVFRACLGLPPENNMLLEYKLKNKTLSTKENGIKNGDPH</sequence>
<proteinExistence type="inferred from homology"/>
<evidence type="ECO:0000256" key="5">
    <source>
        <dbReference type="ARBA" id="ARBA00012125"/>
    </source>
</evidence>
<evidence type="ECO:0000256" key="6">
    <source>
        <dbReference type="ARBA" id="ARBA00022550"/>
    </source>
</evidence>
<feature type="domain" description="Myo-inositol-1-phosphate synthase GAPDH-like" evidence="8">
    <location>
        <begin position="307"/>
        <end position="420"/>
    </location>
</feature>
<dbReference type="SUPFAM" id="SSF51735">
    <property type="entry name" value="NAD(P)-binding Rossmann-fold domains"/>
    <property type="match status" value="1"/>
</dbReference>
<protein>
    <recommendedName>
        <fullName evidence="5">inositol-3-phosphate synthase</fullName>
        <ecNumber evidence="5">5.5.1.4</ecNumber>
    </recommendedName>
</protein>
<evidence type="ECO:0000259" key="8">
    <source>
        <dbReference type="Pfam" id="PF01658"/>
    </source>
</evidence>
<dbReference type="PANTHER" id="PTHR11510">
    <property type="entry name" value="MYO-INOSITOL-1 PHOSPHATE SYNTHASE"/>
    <property type="match status" value="1"/>
</dbReference>
<dbReference type="PIRSF" id="PIRSF015578">
    <property type="entry name" value="Myoinos-ppht_syn"/>
    <property type="match status" value="1"/>
</dbReference>
<evidence type="ECO:0000313" key="10">
    <source>
        <dbReference type="Proteomes" id="UP001359485"/>
    </source>
</evidence>
<keyword evidence="6" id="KW-0398">Inositol biosynthesis</keyword>
<comment type="function">
    <text evidence="7">Key enzyme in myo-inositol biosynthesis pathway that catalyzes the conversion of glucose 6-phosphate to 1-myo-inositol 1-phosphate in a NAD-dependent manner. Rate-limiting enzyme in the synthesis of all inositol-containing compounds.</text>
</comment>
<dbReference type="InterPro" id="IPR013021">
    <property type="entry name" value="Myo-inos-1-P_Synthase_GAPDH"/>
</dbReference>
<evidence type="ECO:0000256" key="2">
    <source>
        <dbReference type="ARBA" id="ARBA00001911"/>
    </source>
</evidence>
<organism evidence="9 10">
    <name type="scientific">Polyplax serrata</name>
    <name type="common">Common mouse louse</name>
    <dbReference type="NCBI Taxonomy" id="468196"/>
    <lineage>
        <taxon>Eukaryota</taxon>
        <taxon>Metazoa</taxon>
        <taxon>Ecdysozoa</taxon>
        <taxon>Arthropoda</taxon>
        <taxon>Hexapoda</taxon>
        <taxon>Insecta</taxon>
        <taxon>Pterygota</taxon>
        <taxon>Neoptera</taxon>
        <taxon>Paraneoptera</taxon>
        <taxon>Psocodea</taxon>
        <taxon>Troctomorpha</taxon>
        <taxon>Phthiraptera</taxon>
        <taxon>Anoplura</taxon>
        <taxon>Polyplacidae</taxon>
        <taxon>Polyplax</taxon>
    </lineage>
</organism>
<dbReference type="InterPro" id="IPR036291">
    <property type="entry name" value="NAD(P)-bd_dom_sf"/>
</dbReference>
<comment type="pathway">
    <text evidence="3">Polyol metabolism; myo-inositol biosynthesis; myo-inositol from D-glucose 6-phosphate: step 1/2.</text>
</comment>
<dbReference type="InterPro" id="IPR002587">
    <property type="entry name" value="Myo-inos-1-P_Synthase"/>
</dbReference>
<evidence type="ECO:0000256" key="4">
    <source>
        <dbReference type="ARBA" id="ARBA00010813"/>
    </source>
</evidence>
<comment type="catalytic activity">
    <reaction evidence="1">
        <text>D-glucose 6-phosphate = 1D-myo-inositol 3-phosphate</text>
        <dbReference type="Rhea" id="RHEA:10716"/>
        <dbReference type="ChEBI" id="CHEBI:58401"/>
        <dbReference type="ChEBI" id="CHEBI:61548"/>
        <dbReference type="EC" id="5.5.1.4"/>
    </reaction>
</comment>
<dbReference type="Gene3D" id="3.40.50.720">
    <property type="entry name" value="NAD(P)-binding Rossmann-like Domain"/>
    <property type="match status" value="2"/>
</dbReference>
<evidence type="ECO:0000256" key="1">
    <source>
        <dbReference type="ARBA" id="ARBA00000113"/>
    </source>
</evidence>
<evidence type="ECO:0000256" key="3">
    <source>
        <dbReference type="ARBA" id="ARBA00005117"/>
    </source>
</evidence>
<dbReference type="Pfam" id="PF07994">
    <property type="entry name" value="NAD_binding_5"/>
    <property type="match status" value="1"/>
</dbReference>
<reference evidence="9 10" key="1">
    <citation type="submission" date="2023-09" db="EMBL/GenBank/DDBJ databases">
        <title>Genomes of two closely related lineages of the louse Polyplax serrata with different host specificities.</title>
        <authorList>
            <person name="Martinu J."/>
            <person name="Tarabai H."/>
            <person name="Stefka J."/>
            <person name="Hypsa V."/>
        </authorList>
    </citation>
    <scope>NUCLEOTIDE SEQUENCE [LARGE SCALE GENOMIC DNA]</scope>
    <source>
        <strain evidence="9">98ZLc_SE</strain>
    </source>
</reference>
<evidence type="ECO:0000313" key="9">
    <source>
        <dbReference type="EMBL" id="KAK6627820.1"/>
    </source>
</evidence>
<dbReference type="EC" id="5.5.1.4" evidence="5"/>
<dbReference type="Proteomes" id="UP001359485">
    <property type="component" value="Unassembled WGS sequence"/>
</dbReference>
<keyword evidence="10" id="KW-1185">Reference proteome</keyword>
<dbReference type="Pfam" id="PF01658">
    <property type="entry name" value="Inos-1-P_synth"/>
    <property type="match status" value="1"/>
</dbReference>
<dbReference type="SUPFAM" id="SSF55347">
    <property type="entry name" value="Glyceraldehyde-3-phosphate dehydrogenase-like, C-terminal domain"/>
    <property type="match status" value="1"/>
</dbReference>
<evidence type="ECO:0000256" key="7">
    <source>
        <dbReference type="ARBA" id="ARBA00025559"/>
    </source>
</evidence>
<accession>A0ABR1AV44</accession>
<gene>
    <name evidence="9" type="primary">ISYNA1B</name>
    <name evidence="9" type="ORF">RUM44_010299</name>
</gene>
<comment type="similarity">
    <text evidence="4">Belongs to the myo-inositol 1-phosphate synthase family.</text>
</comment>
<comment type="cofactor">
    <cofactor evidence="2">
        <name>NAD(+)</name>
        <dbReference type="ChEBI" id="CHEBI:57540"/>
    </cofactor>
</comment>
<comment type="caution">
    <text evidence="9">The sequence shown here is derived from an EMBL/GenBank/DDBJ whole genome shotgun (WGS) entry which is preliminary data.</text>
</comment>
<name>A0ABR1AV44_POLSC</name>
<dbReference type="EMBL" id="JAWJWF010000045">
    <property type="protein sequence ID" value="KAK6627820.1"/>
    <property type="molecule type" value="Genomic_DNA"/>
</dbReference>